<dbReference type="AlphaFoldDB" id="A0A3M0I6M4"/>
<dbReference type="Proteomes" id="UP000270471">
    <property type="component" value="Unassembled WGS sequence"/>
</dbReference>
<protein>
    <submittedName>
        <fullName evidence="1">Uncharacterized protein</fullName>
    </submittedName>
</protein>
<keyword evidence="2" id="KW-1185">Reference proteome</keyword>
<reference evidence="1 2" key="1">
    <citation type="submission" date="2017-11" db="EMBL/GenBank/DDBJ databases">
        <title>Draft genome of actinobacteria isolated from guarana (Paullinia cupana (Mart.) Ducke.</title>
        <authorList>
            <person name="Siqueira K.A."/>
            <person name="Liotti R.G."/>
            <person name="Mendes T.A.O."/>
            <person name="Soares M.A."/>
        </authorList>
    </citation>
    <scope>NUCLEOTIDE SEQUENCE [LARGE SCALE GENOMIC DNA]</scope>
    <source>
        <strain evidence="1 2">193</strain>
    </source>
</reference>
<dbReference type="OrthoDB" id="4292323at2"/>
<evidence type="ECO:0000313" key="1">
    <source>
        <dbReference type="EMBL" id="RMB81809.1"/>
    </source>
</evidence>
<sequence length="59" mass="6456">MTARPCPAFPRENGEVTDDLRSYESTRCPSWPANSFMVSVTDPLGAQPCVLTPLRVNSS</sequence>
<comment type="caution">
    <text evidence="1">The sequence shown here is derived from an EMBL/GenBank/DDBJ whole genome shotgun (WGS) entry which is preliminary data.</text>
</comment>
<name>A0A3M0I6M4_9ACTN</name>
<evidence type="ECO:0000313" key="2">
    <source>
        <dbReference type="Proteomes" id="UP000270471"/>
    </source>
</evidence>
<accession>A0A3M0I6M4</accession>
<proteinExistence type="predicted"/>
<organism evidence="1 2">
    <name type="scientific">Streptomyces shenzhenensis</name>
    <dbReference type="NCBI Taxonomy" id="943815"/>
    <lineage>
        <taxon>Bacteria</taxon>
        <taxon>Bacillati</taxon>
        <taxon>Actinomycetota</taxon>
        <taxon>Actinomycetes</taxon>
        <taxon>Kitasatosporales</taxon>
        <taxon>Streptomycetaceae</taxon>
        <taxon>Streptomyces</taxon>
    </lineage>
</organism>
<gene>
    <name evidence="1" type="ORF">CTZ28_32565</name>
</gene>
<dbReference type="EMBL" id="PENI01000027">
    <property type="protein sequence ID" value="RMB81809.1"/>
    <property type="molecule type" value="Genomic_DNA"/>
</dbReference>